<name>A0ABY8C9Z1_9FIRM</name>
<keyword evidence="8" id="KW-1185">Reference proteome</keyword>
<comment type="similarity">
    <text evidence="2 5">Belongs to the pseudouridine synthase TruB family. Type 1 subfamily.</text>
</comment>
<evidence type="ECO:0000259" key="6">
    <source>
        <dbReference type="Pfam" id="PF01509"/>
    </source>
</evidence>
<proteinExistence type="inferred from homology"/>
<dbReference type="InterPro" id="IPR014780">
    <property type="entry name" value="tRNA_psdUridine_synth_TruB"/>
</dbReference>
<dbReference type="EMBL" id="CP118868">
    <property type="protein sequence ID" value="WEG35910.1"/>
    <property type="molecule type" value="Genomic_DNA"/>
</dbReference>
<evidence type="ECO:0000256" key="2">
    <source>
        <dbReference type="ARBA" id="ARBA00005642"/>
    </source>
</evidence>
<evidence type="ECO:0000313" key="8">
    <source>
        <dbReference type="Proteomes" id="UP001220478"/>
    </source>
</evidence>
<comment type="catalytic activity">
    <reaction evidence="1 5">
        <text>uridine(55) in tRNA = pseudouridine(55) in tRNA</text>
        <dbReference type="Rhea" id="RHEA:42532"/>
        <dbReference type="Rhea" id="RHEA-COMP:10101"/>
        <dbReference type="Rhea" id="RHEA-COMP:10102"/>
        <dbReference type="ChEBI" id="CHEBI:65314"/>
        <dbReference type="ChEBI" id="CHEBI:65315"/>
        <dbReference type="EC" id="5.4.99.25"/>
    </reaction>
</comment>
<sequence>MTRNKQGVYLVYKSIGPSSFACVAQMQRLLQADKAGHLGTLDPFAEGLLPIFLNRATRMIPYVENGTKTYRALAALGLSSDSLDVNGRLSSASGVSFAKFYELFQGRAEKVVQALQDFVGVNRQEIPLYSAKKVKGRKMYEYARRQIDLEKQYKTITVEKVKLNGWQSYISAAELRDLPYAEAESLYNRRKALLQQQQAWARNCLFPPAQAKLADKYLPEYLAAAEIAAWSKVPCDVYLDIEFTVSKGAFIRALVHELGCRLQTGACTLRLLRTRIGEMQLEQANSELKWQELAAAGQAEPLSLRRLLADYPIFNCDAESLRAFVCGRLLTFYPKNAAEKPEFSTEYLQEKITNANLSSIIKQGGLLVALKDDEVVGMLRLAVQDSATAAQAEPVYVLKAERMLLSHEDI</sequence>
<dbReference type="SUPFAM" id="SSF55120">
    <property type="entry name" value="Pseudouridine synthase"/>
    <property type="match status" value="1"/>
</dbReference>
<protein>
    <recommendedName>
        <fullName evidence="5">tRNA pseudouridine synthase B</fullName>
        <ecNumber evidence="5">5.4.99.25</ecNumber>
    </recommendedName>
    <alternativeName>
        <fullName evidence="5">tRNA pseudouridine(55) synthase</fullName>
        <shortName evidence="5">Psi55 synthase</shortName>
    </alternativeName>
    <alternativeName>
        <fullName evidence="5">tRNA pseudouridylate synthase</fullName>
    </alternativeName>
    <alternativeName>
        <fullName evidence="5">tRNA-uridine isomerase</fullName>
    </alternativeName>
</protein>
<dbReference type="PANTHER" id="PTHR13767:SF2">
    <property type="entry name" value="PSEUDOURIDYLATE SYNTHASE TRUB1"/>
    <property type="match status" value="1"/>
</dbReference>
<feature type="active site" description="Nucleophile" evidence="5">
    <location>
        <position position="42"/>
    </location>
</feature>
<feature type="domain" description="Pseudouridine synthase II N-terminal" evidence="6">
    <location>
        <begin position="28"/>
        <end position="168"/>
    </location>
</feature>
<dbReference type="InterPro" id="IPR020103">
    <property type="entry name" value="PsdUridine_synth_cat_dom_sf"/>
</dbReference>
<evidence type="ECO:0000313" key="7">
    <source>
        <dbReference type="EMBL" id="WEG35910.1"/>
    </source>
</evidence>
<dbReference type="EC" id="5.4.99.25" evidence="5"/>
<organism evidence="7 8">
    <name type="scientific">Amygdalobacter indicium</name>
    <dbReference type="NCBI Taxonomy" id="3029272"/>
    <lineage>
        <taxon>Bacteria</taxon>
        <taxon>Bacillati</taxon>
        <taxon>Bacillota</taxon>
        <taxon>Clostridia</taxon>
        <taxon>Eubacteriales</taxon>
        <taxon>Oscillospiraceae</taxon>
        <taxon>Amygdalobacter</taxon>
    </lineage>
</organism>
<keyword evidence="4 5" id="KW-0413">Isomerase</keyword>
<accession>A0ABY8C9Z1</accession>
<dbReference type="Pfam" id="PF01509">
    <property type="entry name" value="TruB_N"/>
    <property type="match status" value="1"/>
</dbReference>
<dbReference type="PANTHER" id="PTHR13767">
    <property type="entry name" value="TRNA-PSEUDOURIDINE SYNTHASE"/>
    <property type="match status" value="1"/>
</dbReference>
<keyword evidence="3 5" id="KW-0819">tRNA processing</keyword>
<dbReference type="Proteomes" id="UP001220478">
    <property type="component" value="Chromosome"/>
</dbReference>
<dbReference type="Gene3D" id="3.30.2350.10">
    <property type="entry name" value="Pseudouridine synthase"/>
    <property type="match status" value="1"/>
</dbReference>
<comment type="function">
    <text evidence="5">Responsible for synthesis of pseudouridine from uracil-55 in the psi GC loop of transfer RNAs.</text>
</comment>
<evidence type="ECO:0000256" key="5">
    <source>
        <dbReference type="HAMAP-Rule" id="MF_01080"/>
    </source>
</evidence>
<reference evidence="7 8" key="1">
    <citation type="submission" date="2023-02" db="EMBL/GenBank/DDBJ databases">
        <title>Novel Oscillospiraceae bacterial genomes.</title>
        <authorList>
            <person name="Srinivasan S."/>
            <person name="Austin M.N."/>
            <person name="Fiedler T.L."/>
            <person name="Strenk S.M."/>
            <person name="Agnew K.J."/>
            <person name="Nagana Gowda G.A."/>
            <person name="Raftery D."/>
            <person name="Beamer M.A."/>
            <person name="Achilles S.L."/>
            <person name="Wiesenfeld H.C."/>
            <person name="Fredricks D.N."/>
            <person name="Hillier S.L."/>
        </authorList>
    </citation>
    <scope>NUCLEOTIDE SEQUENCE [LARGE SCALE GENOMIC DNA]</scope>
    <source>
        <strain evidence="7 8">CHIC02 1186E3-8</strain>
    </source>
</reference>
<dbReference type="InterPro" id="IPR002501">
    <property type="entry name" value="PsdUridine_synth_N"/>
</dbReference>
<evidence type="ECO:0000256" key="3">
    <source>
        <dbReference type="ARBA" id="ARBA00022694"/>
    </source>
</evidence>
<dbReference type="HAMAP" id="MF_01080">
    <property type="entry name" value="TruB_bact"/>
    <property type="match status" value="1"/>
</dbReference>
<evidence type="ECO:0000256" key="1">
    <source>
        <dbReference type="ARBA" id="ARBA00000385"/>
    </source>
</evidence>
<dbReference type="RefSeq" id="WP_315571966.1">
    <property type="nucleotide sequence ID" value="NZ_CP118868.1"/>
</dbReference>
<evidence type="ECO:0000256" key="4">
    <source>
        <dbReference type="ARBA" id="ARBA00023235"/>
    </source>
</evidence>
<gene>
    <name evidence="5" type="primary">truB</name>
    <name evidence="7" type="ORF">PYS61_01715</name>
</gene>